<dbReference type="EMBL" id="JACGCM010000428">
    <property type="protein sequence ID" value="KAF6172413.1"/>
    <property type="molecule type" value="Genomic_DNA"/>
</dbReference>
<gene>
    <name evidence="2" type="ORF">GIB67_025918</name>
</gene>
<evidence type="ECO:0000256" key="1">
    <source>
        <dbReference type="SAM" id="MobiDB-lite"/>
    </source>
</evidence>
<comment type="caution">
    <text evidence="2">The sequence shown here is derived from an EMBL/GenBank/DDBJ whole genome shotgun (WGS) entry which is preliminary data.</text>
</comment>
<evidence type="ECO:0000313" key="2">
    <source>
        <dbReference type="EMBL" id="KAF6172413.1"/>
    </source>
</evidence>
<dbReference type="AlphaFoldDB" id="A0A7J7NZB1"/>
<sequence length="57" mass="6770">MRVWNSKLGSIREREGRGSASCIRTKKEKVKKEKKLDEMYSNKKNSIRIKVVYLKKI</sequence>
<protein>
    <submittedName>
        <fullName evidence="2">Uncharacterized protein</fullName>
    </submittedName>
</protein>
<organism evidence="2 3">
    <name type="scientific">Kingdonia uniflora</name>
    <dbReference type="NCBI Taxonomy" id="39325"/>
    <lineage>
        <taxon>Eukaryota</taxon>
        <taxon>Viridiplantae</taxon>
        <taxon>Streptophyta</taxon>
        <taxon>Embryophyta</taxon>
        <taxon>Tracheophyta</taxon>
        <taxon>Spermatophyta</taxon>
        <taxon>Magnoliopsida</taxon>
        <taxon>Ranunculales</taxon>
        <taxon>Circaeasteraceae</taxon>
        <taxon>Kingdonia</taxon>
    </lineage>
</organism>
<reference evidence="2 3" key="1">
    <citation type="journal article" date="2020" name="IScience">
        <title>Genome Sequencing of the Endangered Kingdonia uniflora (Circaeasteraceae, Ranunculales) Reveals Potential Mechanisms of Evolutionary Specialization.</title>
        <authorList>
            <person name="Sun Y."/>
            <person name="Deng T."/>
            <person name="Zhang A."/>
            <person name="Moore M.J."/>
            <person name="Landis J.B."/>
            <person name="Lin N."/>
            <person name="Zhang H."/>
            <person name="Zhang X."/>
            <person name="Huang J."/>
            <person name="Zhang X."/>
            <person name="Sun H."/>
            <person name="Wang H."/>
        </authorList>
    </citation>
    <scope>NUCLEOTIDE SEQUENCE [LARGE SCALE GENOMIC DNA]</scope>
    <source>
        <strain evidence="2">TB1705</strain>
        <tissue evidence="2">Leaf</tissue>
    </source>
</reference>
<name>A0A7J7NZB1_9MAGN</name>
<feature type="non-terminal residue" evidence="2">
    <location>
        <position position="1"/>
    </location>
</feature>
<accession>A0A7J7NZB1</accession>
<dbReference type="Proteomes" id="UP000541444">
    <property type="component" value="Unassembled WGS sequence"/>
</dbReference>
<evidence type="ECO:0000313" key="3">
    <source>
        <dbReference type="Proteomes" id="UP000541444"/>
    </source>
</evidence>
<feature type="region of interest" description="Disordered" evidence="1">
    <location>
        <begin position="1"/>
        <end position="20"/>
    </location>
</feature>
<keyword evidence="3" id="KW-1185">Reference proteome</keyword>
<proteinExistence type="predicted"/>